<dbReference type="Gene3D" id="1.10.630.10">
    <property type="entry name" value="Cytochrome P450"/>
    <property type="match status" value="1"/>
</dbReference>
<keyword evidence="5" id="KW-1133">Transmembrane helix</keyword>
<dbReference type="InterPro" id="IPR036396">
    <property type="entry name" value="Cyt_P450_sf"/>
</dbReference>
<dbReference type="Proteomes" id="UP000078397">
    <property type="component" value="Unassembled WGS sequence"/>
</dbReference>
<dbReference type="InterPro" id="IPR001128">
    <property type="entry name" value="Cyt_P450"/>
</dbReference>
<evidence type="ECO:0000256" key="2">
    <source>
        <dbReference type="ARBA" id="ARBA00022723"/>
    </source>
</evidence>
<dbReference type="OrthoDB" id="1470350at2759"/>
<evidence type="ECO:0000313" key="6">
    <source>
        <dbReference type="EMBL" id="OAQ60502.1"/>
    </source>
</evidence>
<dbReference type="InterPro" id="IPR002401">
    <property type="entry name" value="Cyt_P450_E_grp-I"/>
</dbReference>
<comment type="caution">
    <text evidence="6">The sequence shown here is derived from an EMBL/GenBank/DDBJ whole genome shotgun (WGS) entry which is preliminary data.</text>
</comment>
<accession>A0A179F520</accession>
<dbReference type="AlphaFoldDB" id="A0A179F520"/>
<dbReference type="PANTHER" id="PTHR24305">
    <property type="entry name" value="CYTOCHROME P450"/>
    <property type="match status" value="1"/>
</dbReference>
<feature type="binding site" description="axial binding residue" evidence="4">
    <location>
        <position position="433"/>
    </location>
    <ligand>
        <name>heme</name>
        <dbReference type="ChEBI" id="CHEBI:30413"/>
    </ligand>
    <ligandPart>
        <name>Fe</name>
        <dbReference type="ChEBI" id="CHEBI:18248"/>
    </ligandPart>
</feature>
<dbReference type="RefSeq" id="XP_018138380.1">
    <property type="nucleotide sequence ID" value="XM_018294486.1"/>
</dbReference>
<dbReference type="GO" id="GO:0004497">
    <property type="term" value="F:monooxygenase activity"/>
    <property type="evidence" value="ECO:0007669"/>
    <property type="project" value="InterPro"/>
</dbReference>
<organism evidence="6 7">
    <name type="scientific">Pochonia chlamydosporia 170</name>
    <dbReference type="NCBI Taxonomy" id="1380566"/>
    <lineage>
        <taxon>Eukaryota</taxon>
        <taxon>Fungi</taxon>
        <taxon>Dikarya</taxon>
        <taxon>Ascomycota</taxon>
        <taxon>Pezizomycotina</taxon>
        <taxon>Sordariomycetes</taxon>
        <taxon>Hypocreomycetidae</taxon>
        <taxon>Hypocreales</taxon>
        <taxon>Clavicipitaceae</taxon>
        <taxon>Pochonia</taxon>
    </lineage>
</organism>
<evidence type="ECO:0000256" key="1">
    <source>
        <dbReference type="ARBA" id="ARBA00022617"/>
    </source>
</evidence>
<dbReference type="CDD" id="cd11060">
    <property type="entry name" value="CYP57A1-like"/>
    <property type="match status" value="1"/>
</dbReference>
<dbReference type="Pfam" id="PF00067">
    <property type="entry name" value="p450"/>
    <property type="match status" value="1"/>
</dbReference>
<keyword evidence="2 4" id="KW-0479">Metal-binding</keyword>
<reference evidence="6 7" key="1">
    <citation type="journal article" date="2016" name="PLoS Pathog.">
        <title>Biosynthesis of antibiotic leucinostatins in bio-control fungus Purpureocillium lilacinum and their inhibition on phytophthora revealed by genome mining.</title>
        <authorList>
            <person name="Wang G."/>
            <person name="Liu Z."/>
            <person name="Lin R."/>
            <person name="Li E."/>
            <person name="Mao Z."/>
            <person name="Ling J."/>
            <person name="Yang Y."/>
            <person name="Yin W.B."/>
            <person name="Xie B."/>
        </authorList>
    </citation>
    <scope>NUCLEOTIDE SEQUENCE [LARGE SCALE GENOMIC DNA]</scope>
    <source>
        <strain evidence="6">170</strain>
    </source>
</reference>
<keyword evidence="5" id="KW-0812">Transmembrane</keyword>
<dbReference type="InterPro" id="IPR050121">
    <property type="entry name" value="Cytochrome_P450_monoxygenase"/>
</dbReference>
<gene>
    <name evidence="6" type="ORF">VFPPC_16733</name>
</gene>
<dbReference type="PRINTS" id="PR00385">
    <property type="entry name" value="P450"/>
</dbReference>
<keyword evidence="3 4" id="KW-0408">Iron</keyword>
<sequence>MAISSVNMYICLAIPAVLSWLAATTYYQYRRLKHIPGPKSAGLSIWWFLRVTLRGRTHLELHEVCEKYGSIARVGPRDLVTSDPKLALHMLSVRSQYTRSAWYNGLQFEPGKNNIVSVRDDIIHNNIRSKMAGGYSGKEVEHLEEKIDSSVKNLIRLLDSYIANNKPFDIARKIQYFALDVISDLAFGEPFGDLASDSDIHNIVSDFETYLPYLIVSTVMSWMIPVMGLPIFRPLMPSKHDVLGVGRLMGIAKTVAAERYGPKKRVQRDMVGSFVARGLSQQQTESEIAAQIVAGSDTTATGIRSTLLNIITNPRVLSKLREEINAAKLSWPIAKDSEIRQMPYLQATIREGLRLFPPVSGFMSKEVPIDGDCWNGITFPAGTRIGFSMVGILRQRHVWGEDANEFRPERWFDATPDMEATIGLVFGGGKWGCLGKNVAQIEMNKVIVEILRRFDVTLVDATRPWKCFNYGVFLQSEFWVRAYRREHVPGT</sequence>
<protein>
    <submittedName>
        <fullName evidence="6">Pisatin demethylase</fullName>
    </submittedName>
</protein>
<dbReference type="GO" id="GO:0032259">
    <property type="term" value="P:methylation"/>
    <property type="evidence" value="ECO:0007669"/>
    <property type="project" value="UniProtKB-KW"/>
</dbReference>
<dbReference type="PANTHER" id="PTHR24305:SF168">
    <property type="entry name" value="P450, PUTATIVE (EUROFUNG)-RELATED"/>
    <property type="match status" value="1"/>
</dbReference>
<keyword evidence="1 4" id="KW-0349">Heme</keyword>
<keyword evidence="7" id="KW-1185">Reference proteome</keyword>
<dbReference type="PRINTS" id="PR00463">
    <property type="entry name" value="EP450I"/>
</dbReference>
<dbReference type="SUPFAM" id="SSF48264">
    <property type="entry name" value="Cytochrome P450"/>
    <property type="match status" value="1"/>
</dbReference>
<dbReference type="GO" id="GO:0020037">
    <property type="term" value="F:heme binding"/>
    <property type="evidence" value="ECO:0007669"/>
    <property type="project" value="InterPro"/>
</dbReference>
<dbReference type="KEGG" id="pchm:VFPPC_16733"/>
<keyword evidence="5" id="KW-0472">Membrane</keyword>
<evidence type="ECO:0000313" key="7">
    <source>
        <dbReference type="Proteomes" id="UP000078397"/>
    </source>
</evidence>
<dbReference type="EMBL" id="LSBJ02000008">
    <property type="protein sequence ID" value="OAQ60502.1"/>
    <property type="molecule type" value="Genomic_DNA"/>
</dbReference>
<dbReference type="GeneID" id="28858480"/>
<feature type="transmembrane region" description="Helical" evidence="5">
    <location>
        <begin position="6"/>
        <end position="29"/>
    </location>
</feature>
<dbReference type="STRING" id="1380566.A0A179F520"/>
<name>A0A179F520_METCM</name>
<evidence type="ECO:0000256" key="3">
    <source>
        <dbReference type="ARBA" id="ARBA00023004"/>
    </source>
</evidence>
<proteinExistence type="predicted"/>
<dbReference type="GO" id="GO:0008168">
    <property type="term" value="F:methyltransferase activity"/>
    <property type="evidence" value="ECO:0007669"/>
    <property type="project" value="UniProtKB-KW"/>
</dbReference>
<evidence type="ECO:0000256" key="4">
    <source>
        <dbReference type="PIRSR" id="PIRSR602401-1"/>
    </source>
</evidence>
<evidence type="ECO:0000256" key="5">
    <source>
        <dbReference type="SAM" id="Phobius"/>
    </source>
</evidence>
<dbReference type="GO" id="GO:0016705">
    <property type="term" value="F:oxidoreductase activity, acting on paired donors, with incorporation or reduction of molecular oxygen"/>
    <property type="evidence" value="ECO:0007669"/>
    <property type="project" value="InterPro"/>
</dbReference>
<dbReference type="GO" id="GO:0005506">
    <property type="term" value="F:iron ion binding"/>
    <property type="evidence" value="ECO:0007669"/>
    <property type="project" value="InterPro"/>
</dbReference>
<comment type="cofactor">
    <cofactor evidence="4">
        <name>heme</name>
        <dbReference type="ChEBI" id="CHEBI:30413"/>
    </cofactor>
</comment>